<reference evidence="1 2" key="1">
    <citation type="submission" date="2019-04" db="EMBL/GenBank/DDBJ databases">
        <title>Draft genome of the big-headed turtle Platysternon megacephalum.</title>
        <authorList>
            <person name="Gong S."/>
        </authorList>
    </citation>
    <scope>NUCLEOTIDE SEQUENCE [LARGE SCALE GENOMIC DNA]</scope>
    <source>
        <strain evidence="1">DO16091913</strain>
        <tissue evidence="1">Muscle</tissue>
    </source>
</reference>
<reference evidence="1 2" key="2">
    <citation type="submission" date="2019-04" db="EMBL/GenBank/DDBJ databases">
        <title>The genome sequence of big-headed turtle.</title>
        <authorList>
            <person name="Gong S."/>
        </authorList>
    </citation>
    <scope>NUCLEOTIDE SEQUENCE [LARGE SCALE GENOMIC DNA]</scope>
    <source>
        <strain evidence="1">DO16091913</strain>
        <tissue evidence="1">Muscle</tissue>
    </source>
</reference>
<name>A0A4D9DPV2_9SAUR</name>
<keyword evidence="2" id="KW-1185">Reference proteome</keyword>
<accession>A0A4D9DPV2</accession>
<evidence type="ECO:0000313" key="2">
    <source>
        <dbReference type="Proteomes" id="UP000297703"/>
    </source>
</evidence>
<dbReference type="Proteomes" id="UP000297703">
    <property type="component" value="Unassembled WGS sequence"/>
</dbReference>
<comment type="caution">
    <text evidence="1">The sequence shown here is derived from an EMBL/GenBank/DDBJ whole genome shotgun (WGS) entry which is preliminary data.</text>
</comment>
<proteinExistence type="predicted"/>
<organism evidence="1 2">
    <name type="scientific">Platysternon megacephalum</name>
    <name type="common">big-headed turtle</name>
    <dbReference type="NCBI Taxonomy" id="55544"/>
    <lineage>
        <taxon>Eukaryota</taxon>
        <taxon>Metazoa</taxon>
        <taxon>Chordata</taxon>
        <taxon>Craniata</taxon>
        <taxon>Vertebrata</taxon>
        <taxon>Euteleostomi</taxon>
        <taxon>Archelosauria</taxon>
        <taxon>Testudinata</taxon>
        <taxon>Testudines</taxon>
        <taxon>Cryptodira</taxon>
        <taxon>Durocryptodira</taxon>
        <taxon>Testudinoidea</taxon>
        <taxon>Platysternidae</taxon>
        <taxon>Platysternon</taxon>
    </lineage>
</organism>
<protein>
    <submittedName>
        <fullName evidence="1">Protein phosphatase 1G</fullName>
    </submittedName>
</protein>
<dbReference type="EMBL" id="QXTE01000312">
    <property type="protein sequence ID" value="TFJ99675.1"/>
    <property type="molecule type" value="Genomic_DNA"/>
</dbReference>
<dbReference type="AlphaFoldDB" id="A0A4D9DPV2"/>
<sequence length="121" mass="13162">MQRLCWDGGDGGVELREQNMATPWLPSPGTLTSANPRTVRFQAAGTDQWLRHGGAQDQPPADIWLGCTQWENTRRPSLGVLEAAGLPHGVMTPGVIPKGLVGYRPAIAQPRWIPDSITLLQ</sequence>
<evidence type="ECO:0000313" key="1">
    <source>
        <dbReference type="EMBL" id="TFJ99675.1"/>
    </source>
</evidence>
<gene>
    <name evidence="1" type="ORF">DR999_PMT18268</name>
</gene>